<evidence type="ECO:0000313" key="18">
    <source>
        <dbReference type="Proteomes" id="UP001292094"/>
    </source>
</evidence>
<keyword evidence="8" id="KW-0645">Protease</keyword>
<sequence length="805" mass="89977">MYFYPPSQQTYVISVVVERMEGGRRKLHGSGGKGGSEECAVSVGDRVVWLSDEYPEFGVVLWTGKMQTHSDGGGWMVGVEFDNPVGNDNHKINGRPLFDAKVNHASLMPVTNLMKSEDFLGKEALNVDLGGGGRSLTLKRPAHMTIKVDNQLGSDMNSMTPFHMLAYEQLTTPGQQQQRVSAPPPPPPPLPQYPDKEWELLPHMTYAPQKNMSPNMKETLHDHKPRQRDKTKLLNRNTDKKNNKWKGAGGGRQHINNDLVDSSPSVGSFGESDLPINPLYHLSMHGIDQLEVVSDGDGSVYETPEGSVDGADDDLDIGSMVEVVIKEVPRFGVMRWIGTVPGDKKEGRRVAGVEMEDAEDGLSDGTFSGKRYFSCPVGKALFVPLRMCHRDSRFLESITSNPRASLGRSSQAFGSMDCQPVGGSVAPLSDPEDVRAMFGKNRGIQGHQNSCYLDATLFSMFAFTSVFDNLLFRPPTGHDIKEYHEVQRVLREEIVNPLRANLFVRADRIMKLRTMLDHLSSVRGLTTEEKDPEEFLHSLLAQILQAEPLLQLSSGQEAYHHQLFVDKDEKLNLPSVQTLFDQSFLTSDIKLKQVPSCLIIQMPRFGKDYKMYPRILPSMVLDVTDVIEDSPRQCIICGKLAEYECRECFGQCGSGLESIAFCAKCMDKVHSHKKRGSHLSTRKLKVPPDFQMLADHCGSIPRVYMELFAVVCIETSHYVAFTRCGSGADATWCFFDSMADRKGEQHGYNIPTVVECGDLMQWVGEEGSQMLHAVTDNKALPDLPRRLLCDAYMCFYQSPKVMMYR</sequence>
<dbReference type="GO" id="GO:0046872">
    <property type="term" value="F:metal ion binding"/>
    <property type="evidence" value="ECO:0007669"/>
    <property type="project" value="UniProtKB-KW"/>
</dbReference>
<dbReference type="GO" id="GO:0005813">
    <property type="term" value="C:centrosome"/>
    <property type="evidence" value="ECO:0007669"/>
    <property type="project" value="UniProtKB-SubCell"/>
</dbReference>
<dbReference type="SUPFAM" id="SSF54001">
    <property type="entry name" value="Cysteine proteinases"/>
    <property type="match status" value="1"/>
</dbReference>
<evidence type="ECO:0000259" key="15">
    <source>
        <dbReference type="PROSITE" id="PS50235"/>
    </source>
</evidence>
<keyword evidence="12" id="KW-0788">Thiol protease</keyword>
<evidence type="ECO:0000256" key="4">
    <source>
        <dbReference type="ARBA" id="ARBA00009085"/>
    </source>
</evidence>
<evidence type="ECO:0000256" key="3">
    <source>
        <dbReference type="ARBA" id="ARBA00004556"/>
    </source>
</evidence>
<dbReference type="PROSITE" id="PS50235">
    <property type="entry name" value="USP_3"/>
    <property type="match status" value="1"/>
</dbReference>
<dbReference type="GO" id="GO:0004843">
    <property type="term" value="F:cysteine-type deubiquitinase activity"/>
    <property type="evidence" value="ECO:0007669"/>
    <property type="project" value="UniProtKB-EC"/>
</dbReference>
<evidence type="ECO:0000313" key="17">
    <source>
        <dbReference type="EMBL" id="KAK4303764.1"/>
    </source>
</evidence>
<dbReference type="SMART" id="SM01052">
    <property type="entry name" value="CAP_GLY"/>
    <property type="match status" value="2"/>
</dbReference>
<name>A0AAE1PA73_9EUCA</name>
<comment type="similarity">
    <text evidence="4">Belongs to the peptidase C19 family.</text>
</comment>
<dbReference type="InterPro" id="IPR038765">
    <property type="entry name" value="Papain-like_cys_pep_sf"/>
</dbReference>
<feature type="domain" description="USP" evidence="15">
    <location>
        <begin position="442"/>
        <end position="799"/>
    </location>
</feature>
<accession>A0AAE1PA73</accession>
<evidence type="ECO:0000256" key="6">
    <source>
        <dbReference type="ARBA" id="ARBA00022490"/>
    </source>
</evidence>
<dbReference type="GO" id="GO:0016579">
    <property type="term" value="P:protein deubiquitination"/>
    <property type="evidence" value="ECO:0007669"/>
    <property type="project" value="InterPro"/>
</dbReference>
<evidence type="ECO:0000256" key="12">
    <source>
        <dbReference type="ARBA" id="ARBA00022807"/>
    </source>
</evidence>
<evidence type="ECO:0000259" key="16">
    <source>
        <dbReference type="PROSITE" id="PS50245"/>
    </source>
</evidence>
<dbReference type="Gene3D" id="3.90.70.10">
    <property type="entry name" value="Cysteine proteinases"/>
    <property type="match status" value="1"/>
</dbReference>
<evidence type="ECO:0000256" key="10">
    <source>
        <dbReference type="ARBA" id="ARBA00022786"/>
    </source>
</evidence>
<keyword evidence="18" id="KW-1185">Reference proteome</keyword>
<dbReference type="PANTHER" id="PTHR11830">
    <property type="entry name" value="40S RIBOSOMAL PROTEIN S3A"/>
    <property type="match status" value="1"/>
</dbReference>
<dbReference type="InterPro" id="IPR001394">
    <property type="entry name" value="Peptidase_C19_UCH"/>
</dbReference>
<evidence type="ECO:0000256" key="2">
    <source>
        <dbReference type="ARBA" id="ARBA00004300"/>
    </source>
</evidence>
<keyword evidence="13" id="KW-0862">Zinc</keyword>
<dbReference type="AlphaFoldDB" id="A0AAE1PA73"/>
<keyword evidence="6" id="KW-0963">Cytoplasm</keyword>
<evidence type="ECO:0000256" key="9">
    <source>
        <dbReference type="ARBA" id="ARBA00022723"/>
    </source>
</evidence>
<dbReference type="InterPro" id="IPR036859">
    <property type="entry name" value="CAP-Gly_dom_sf"/>
</dbReference>
<evidence type="ECO:0000256" key="5">
    <source>
        <dbReference type="ARBA" id="ARBA00012759"/>
    </source>
</evidence>
<evidence type="ECO:0000256" key="13">
    <source>
        <dbReference type="ARBA" id="ARBA00022833"/>
    </source>
</evidence>
<gene>
    <name evidence="17" type="ORF">Pmani_024251</name>
</gene>
<organism evidence="17 18">
    <name type="scientific">Petrolisthes manimaculis</name>
    <dbReference type="NCBI Taxonomy" id="1843537"/>
    <lineage>
        <taxon>Eukaryota</taxon>
        <taxon>Metazoa</taxon>
        <taxon>Ecdysozoa</taxon>
        <taxon>Arthropoda</taxon>
        <taxon>Crustacea</taxon>
        <taxon>Multicrustacea</taxon>
        <taxon>Malacostraca</taxon>
        <taxon>Eumalacostraca</taxon>
        <taxon>Eucarida</taxon>
        <taxon>Decapoda</taxon>
        <taxon>Pleocyemata</taxon>
        <taxon>Anomura</taxon>
        <taxon>Galatheoidea</taxon>
        <taxon>Porcellanidae</taxon>
        <taxon>Petrolisthes</taxon>
    </lineage>
</organism>
<dbReference type="Proteomes" id="UP001292094">
    <property type="component" value="Unassembled WGS sequence"/>
</dbReference>
<dbReference type="PROSITE" id="PS50245">
    <property type="entry name" value="CAP_GLY_2"/>
    <property type="match status" value="1"/>
</dbReference>
<dbReference type="Gene3D" id="2.30.30.190">
    <property type="entry name" value="CAP Gly-rich-like domain"/>
    <property type="match status" value="2"/>
</dbReference>
<dbReference type="GO" id="GO:0048471">
    <property type="term" value="C:perinuclear region of cytoplasm"/>
    <property type="evidence" value="ECO:0007669"/>
    <property type="project" value="UniProtKB-SubCell"/>
</dbReference>
<keyword evidence="7" id="KW-0597">Phosphoprotein</keyword>
<evidence type="ECO:0000256" key="7">
    <source>
        <dbReference type="ARBA" id="ARBA00022553"/>
    </source>
</evidence>
<comment type="subcellular location">
    <subcellularLocation>
        <location evidence="2">Cytoplasm</location>
        <location evidence="2">Cytoskeleton</location>
        <location evidence="2">Microtubule organizing center</location>
        <location evidence="2">Centrosome</location>
    </subcellularLocation>
    <subcellularLocation>
        <location evidence="3">Cytoplasm</location>
        <location evidence="3">Perinuclear region</location>
    </subcellularLocation>
</comment>
<keyword evidence="11" id="KW-0378">Hydrolase</keyword>
<proteinExistence type="inferred from homology"/>
<feature type="domain" description="CAP-Gly" evidence="16">
    <location>
        <begin position="351"/>
        <end position="384"/>
    </location>
</feature>
<dbReference type="EMBL" id="JAWZYT010002533">
    <property type="protein sequence ID" value="KAK4303764.1"/>
    <property type="molecule type" value="Genomic_DNA"/>
</dbReference>
<evidence type="ECO:0000256" key="11">
    <source>
        <dbReference type="ARBA" id="ARBA00022801"/>
    </source>
</evidence>
<dbReference type="InterPro" id="IPR000938">
    <property type="entry name" value="CAP-Gly_domain"/>
</dbReference>
<comment type="catalytic activity">
    <reaction evidence="1">
        <text>Thiol-dependent hydrolysis of ester, thioester, amide, peptide and isopeptide bonds formed by the C-terminal Gly of ubiquitin (a 76-residue protein attached to proteins as an intracellular targeting signal).</text>
        <dbReference type="EC" id="3.4.19.12"/>
    </reaction>
</comment>
<feature type="region of interest" description="Disordered" evidence="14">
    <location>
        <begin position="219"/>
        <end position="257"/>
    </location>
</feature>
<evidence type="ECO:0000256" key="14">
    <source>
        <dbReference type="SAM" id="MobiDB-lite"/>
    </source>
</evidence>
<dbReference type="Pfam" id="PF01302">
    <property type="entry name" value="CAP_GLY"/>
    <property type="match status" value="2"/>
</dbReference>
<dbReference type="FunFam" id="3.90.70.10:FF:000009">
    <property type="entry name" value="Putative ubiquitin carboxyl-terminal hydrolase CYLD"/>
    <property type="match status" value="1"/>
</dbReference>
<reference evidence="17" key="1">
    <citation type="submission" date="2023-11" db="EMBL/GenBank/DDBJ databases">
        <title>Genome assemblies of two species of porcelain crab, Petrolisthes cinctipes and Petrolisthes manimaculis (Anomura: Porcellanidae).</title>
        <authorList>
            <person name="Angst P."/>
        </authorList>
    </citation>
    <scope>NUCLEOTIDE SEQUENCE</scope>
    <source>
        <strain evidence="17">PB745_02</strain>
        <tissue evidence="17">Gill</tissue>
    </source>
</reference>
<protein>
    <recommendedName>
        <fullName evidence="5">ubiquitinyl hydrolase 1</fullName>
        <ecNumber evidence="5">3.4.19.12</ecNumber>
    </recommendedName>
</protein>
<feature type="compositionally biased region" description="Basic and acidic residues" evidence="14">
    <location>
        <begin position="219"/>
        <end position="242"/>
    </location>
</feature>
<keyword evidence="10" id="KW-0833">Ubl conjugation pathway</keyword>
<dbReference type="EC" id="3.4.19.12" evidence="5"/>
<dbReference type="SUPFAM" id="SSF74924">
    <property type="entry name" value="Cap-Gly domain"/>
    <property type="match status" value="2"/>
</dbReference>
<dbReference type="InterPro" id="IPR028889">
    <property type="entry name" value="USP"/>
</dbReference>
<comment type="caution">
    <text evidence="17">The sequence shown here is derived from an EMBL/GenBank/DDBJ whole genome shotgun (WGS) entry which is preliminary data.</text>
</comment>
<evidence type="ECO:0000256" key="1">
    <source>
        <dbReference type="ARBA" id="ARBA00000707"/>
    </source>
</evidence>
<evidence type="ECO:0000256" key="8">
    <source>
        <dbReference type="ARBA" id="ARBA00022670"/>
    </source>
</evidence>
<keyword evidence="9" id="KW-0479">Metal-binding</keyword>
<dbReference type="Pfam" id="PF00443">
    <property type="entry name" value="UCH"/>
    <property type="match status" value="1"/>
</dbReference>
<dbReference type="GO" id="GO:0006508">
    <property type="term" value="P:proteolysis"/>
    <property type="evidence" value="ECO:0007669"/>
    <property type="project" value="UniProtKB-KW"/>
</dbReference>